<keyword evidence="2" id="KW-1185">Reference proteome</keyword>
<protein>
    <submittedName>
        <fullName evidence="1">Uncharacterized protein</fullName>
    </submittedName>
</protein>
<sequence>MAVNLPTLTVCLLASAILQAHCSLAMIKIETTVAASPLPDNTTQVTSSSATQNSTTISQNSTTIPQNSTTITQNSTTIPQNSTTITKNSTTPDQASSTLTQASSTTPQSNTTTDQVFEDTALSAGEIAGITVGSIAGVAAIGGGIFAGLKFSGVLGG</sequence>
<dbReference type="EMBL" id="CM055746">
    <property type="protein sequence ID" value="KAJ7996868.1"/>
    <property type="molecule type" value="Genomic_DNA"/>
</dbReference>
<accession>A0ACC2FZV5</accession>
<evidence type="ECO:0000313" key="1">
    <source>
        <dbReference type="EMBL" id="KAJ7996868.1"/>
    </source>
</evidence>
<gene>
    <name evidence="1" type="ORF">DPEC_G00222980</name>
</gene>
<proteinExistence type="predicted"/>
<organism evidence="1 2">
    <name type="scientific">Dallia pectoralis</name>
    <name type="common">Alaska blackfish</name>
    <dbReference type="NCBI Taxonomy" id="75939"/>
    <lineage>
        <taxon>Eukaryota</taxon>
        <taxon>Metazoa</taxon>
        <taxon>Chordata</taxon>
        <taxon>Craniata</taxon>
        <taxon>Vertebrata</taxon>
        <taxon>Euteleostomi</taxon>
        <taxon>Actinopterygii</taxon>
        <taxon>Neopterygii</taxon>
        <taxon>Teleostei</taxon>
        <taxon>Protacanthopterygii</taxon>
        <taxon>Esociformes</taxon>
        <taxon>Umbridae</taxon>
        <taxon>Dallia</taxon>
    </lineage>
</organism>
<reference evidence="1" key="1">
    <citation type="submission" date="2021-05" db="EMBL/GenBank/DDBJ databases">
        <authorList>
            <person name="Pan Q."/>
            <person name="Jouanno E."/>
            <person name="Zahm M."/>
            <person name="Klopp C."/>
            <person name="Cabau C."/>
            <person name="Louis A."/>
            <person name="Berthelot C."/>
            <person name="Parey E."/>
            <person name="Roest Crollius H."/>
            <person name="Montfort J."/>
            <person name="Robinson-Rechavi M."/>
            <person name="Bouchez O."/>
            <person name="Lampietro C."/>
            <person name="Lopez Roques C."/>
            <person name="Donnadieu C."/>
            <person name="Postlethwait J."/>
            <person name="Bobe J."/>
            <person name="Dillon D."/>
            <person name="Chandos A."/>
            <person name="von Hippel F."/>
            <person name="Guiguen Y."/>
        </authorList>
    </citation>
    <scope>NUCLEOTIDE SEQUENCE</scope>
    <source>
        <strain evidence="1">YG-Jan2019</strain>
    </source>
</reference>
<name>A0ACC2FZV5_DALPE</name>
<evidence type="ECO:0000313" key="2">
    <source>
        <dbReference type="Proteomes" id="UP001157502"/>
    </source>
</evidence>
<dbReference type="Proteomes" id="UP001157502">
    <property type="component" value="Chromosome 19"/>
</dbReference>
<comment type="caution">
    <text evidence="1">The sequence shown here is derived from an EMBL/GenBank/DDBJ whole genome shotgun (WGS) entry which is preliminary data.</text>
</comment>